<proteinExistence type="predicted"/>
<dbReference type="RefSeq" id="WP_091408878.1">
    <property type="nucleotide sequence ID" value="NZ_FOAB01000004.1"/>
</dbReference>
<evidence type="ECO:0000313" key="5">
    <source>
        <dbReference type="Proteomes" id="UP000198521"/>
    </source>
</evidence>
<accession>A0A1H7QE54</accession>
<protein>
    <submittedName>
        <fullName evidence="4">Methyltransferase domain-containing protein</fullName>
    </submittedName>
</protein>
<dbReference type="Pfam" id="PF13649">
    <property type="entry name" value="Methyltransf_25"/>
    <property type="match status" value="1"/>
</dbReference>
<sequence>MNESFDIAAITYDTTFTHSKIGKLQRNLVFDHLTKMLPPNQKLDILEINCGTGHDAIWLAEQGHRVIATDISSEMISIAKSKQHNQIKDLEFLQLDINKLSTLNSEQPFDLIFSDFGGLNCLSPDQLKEFFIAAQKKLKPNGIIVGVIMPRQCLMENIYFMMKGKFKQAFRRNTDNVVVANVDGVDVNTWYYNPKMIQKISSKLFKTNELKPIGLWIPPSYLESFFKNKSGILKILSNLDMFFRRFAFLSKYSDHYLISLIKK</sequence>
<keyword evidence="1 4" id="KW-0489">Methyltransferase</keyword>
<keyword evidence="2 4" id="KW-0808">Transferase</keyword>
<evidence type="ECO:0000256" key="1">
    <source>
        <dbReference type="ARBA" id="ARBA00022603"/>
    </source>
</evidence>
<organism evidence="4 5">
    <name type="scientific">Aquimarina amphilecti</name>
    <dbReference type="NCBI Taxonomy" id="1038014"/>
    <lineage>
        <taxon>Bacteria</taxon>
        <taxon>Pseudomonadati</taxon>
        <taxon>Bacteroidota</taxon>
        <taxon>Flavobacteriia</taxon>
        <taxon>Flavobacteriales</taxon>
        <taxon>Flavobacteriaceae</taxon>
        <taxon>Aquimarina</taxon>
    </lineage>
</organism>
<feature type="domain" description="Methyltransferase" evidence="3">
    <location>
        <begin position="45"/>
        <end position="142"/>
    </location>
</feature>
<dbReference type="CDD" id="cd02440">
    <property type="entry name" value="AdoMet_MTases"/>
    <property type="match status" value="1"/>
</dbReference>
<dbReference type="Gene3D" id="3.40.50.150">
    <property type="entry name" value="Vaccinia Virus protein VP39"/>
    <property type="match status" value="1"/>
</dbReference>
<dbReference type="InterPro" id="IPR029063">
    <property type="entry name" value="SAM-dependent_MTases_sf"/>
</dbReference>
<evidence type="ECO:0000259" key="3">
    <source>
        <dbReference type="Pfam" id="PF13649"/>
    </source>
</evidence>
<name>A0A1H7QE54_AQUAM</name>
<dbReference type="GO" id="GO:0008168">
    <property type="term" value="F:methyltransferase activity"/>
    <property type="evidence" value="ECO:0007669"/>
    <property type="project" value="UniProtKB-KW"/>
</dbReference>
<dbReference type="OrthoDB" id="529208at2"/>
<dbReference type="EMBL" id="FOAB01000004">
    <property type="protein sequence ID" value="SEL45914.1"/>
    <property type="molecule type" value="Genomic_DNA"/>
</dbReference>
<gene>
    <name evidence="4" type="ORF">SAMN04487910_2517</name>
</gene>
<dbReference type="InterPro" id="IPR041698">
    <property type="entry name" value="Methyltransf_25"/>
</dbReference>
<dbReference type="AlphaFoldDB" id="A0A1H7QE54"/>
<evidence type="ECO:0000256" key="2">
    <source>
        <dbReference type="ARBA" id="ARBA00022679"/>
    </source>
</evidence>
<dbReference type="Proteomes" id="UP000198521">
    <property type="component" value="Unassembled WGS sequence"/>
</dbReference>
<dbReference type="PANTHER" id="PTHR43861:SF1">
    <property type="entry name" value="TRANS-ACONITATE 2-METHYLTRANSFERASE"/>
    <property type="match status" value="1"/>
</dbReference>
<reference evidence="4 5" key="1">
    <citation type="submission" date="2016-10" db="EMBL/GenBank/DDBJ databases">
        <authorList>
            <person name="de Groot N.N."/>
        </authorList>
    </citation>
    <scope>NUCLEOTIDE SEQUENCE [LARGE SCALE GENOMIC DNA]</scope>
    <source>
        <strain evidence="4 5">DSM 25232</strain>
    </source>
</reference>
<dbReference type="SUPFAM" id="SSF53335">
    <property type="entry name" value="S-adenosyl-L-methionine-dependent methyltransferases"/>
    <property type="match status" value="1"/>
</dbReference>
<dbReference type="GO" id="GO:0032259">
    <property type="term" value="P:methylation"/>
    <property type="evidence" value="ECO:0007669"/>
    <property type="project" value="UniProtKB-KW"/>
</dbReference>
<evidence type="ECO:0000313" key="4">
    <source>
        <dbReference type="EMBL" id="SEL45914.1"/>
    </source>
</evidence>
<keyword evidence="5" id="KW-1185">Reference proteome</keyword>
<dbReference type="PANTHER" id="PTHR43861">
    <property type="entry name" value="TRANS-ACONITATE 2-METHYLTRANSFERASE-RELATED"/>
    <property type="match status" value="1"/>
</dbReference>
<dbReference type="STRING" id="1038014.SAMN04487910_2517"/>